<comment type="caution">
    <text evidence="2">The sequence shown here is derived from an EMBL/GenBank/DDBJ whole genome shotgun (WGS) entry which is preliminary data.</text>
</comment>
<dbReference type="AlphaFoldDB" id="A0A8H3DRB6"/>
<dbReference type="PANTHER" id="PTHR34144">
    <property type="entry name" value="CHROMOSOME 8, WHOLE GENOME SHOTGUN SEQUENCE"/>
    <property type="match status" value="1"/>
</dbReference>
<dbReference type="Pfam" id="PF11735">
    <property type="entry name" value="CAP59_mtransfer"/>
    <property type="match status" value="1"/>
</dbReference>
<evidence type="ECO:0000313" key="3">
    <source>
        <dbReference type="Proteomes" id="UP000663827"/>
    </source>
</evidence>
<dbReference type="PANTHER" id="PTHR34144:SF2">
    <property type="entry name" value="CAPSULAR ASSOCIATED PROTEIN"/>
    <property type="match status" value="1"/>
</dbReference>
<feature type="transmembrane region" description="Helical" evidence="1">
    <location>
        <begin position="20"/>
        <end position="40"/>
    </location>
</feature>
<keyword evidence="1" id="KW-1133">Transmembrane helix</keyword>
<sequence length="432" mass="49153">MLPLPAYASSGLKRRWRVTYLQFLTATALLALSTYTLLLFSSQTPTHIANQVQHLRSLPNDFTRSSNQKGGTIDEEALAETLATVDGLRIEFDRQEREEPKKGWANWILTPFSVARDALVVSSTRAYPTCPTRSDAYYSSSLYDKRVFIAINLLQNEELMPTLTRELVALIRVLGPDRVFVSIYENASMDLTVMHLRLLCEVLESLGTPYRVIAQGLMELQQKEDGHRISRLSALRNAALEPLNPSEFDTVLWLNDVFHCHTDVLELLLQKQQQGAVQACGLDYGPKGLIYDRWVMRTMRGRPFYNGSDIVDFFSGDITFKVRPNVLPMPEDALDKAALERGDPFQVFSCWNGVTAFSASVFAPPTSLRFRTALNDPKSKDMYEWDRTPATYDPTQMATPRIKWKTTPPKQVWMHNFAAWYAPETPEPWDEA</sequence>
<protein>
    <recommendedName>
        <fullName evidence="4">Alpha-1,3-mannosyltransferase CMT1</fullName>
    </recommendedName>
</protein>
<gene>
    <name evidence="2" type="ORF">RDB_LOCUS14579</name>
</gene>
<reference evidence="2" key="1">
    <citation type="submission" date="2021-01" db="EMBL/GenBank/DDBJ databases">
        <authorList>
            <person name="Kaushik A."/>
        </authorList>
    </citation>
    <scope>NUCLEOTIDE SEQUENCE</scope>
    <source>
        <strain evidence="2">AG5</strain>
    </source>
</reference>
<keyword evidence="1" id="KW-0472">Membrane</keyword>
<evidence type="ECO:0000256" key="1">
    <source>
        <dbReference type="SAM" id="Phobius"/>
    </source>
</evidence>
<accession>A0A8H3DRB6</accession>
<name>A0A8H3DRB6_9AGAM</name>
<evidence type="ECO:0000313" key="2">
    <source>
        <dbReference type="EMBL" id="CAE7069865.1"/>
    </source>
</evidence>
<keyword evidence="1" id="KW-0812">Transmembrane</keyword>
<dbReference type="EMBL" id="CAJNJQ010000311">
    <property type="protein sequence ID" value="CAE7069865.1"/>
    <property type="molecule type" value="Genomic_DNA"/>
</dbReference>
<proteinExistence type="predicted"/>
<dbReference type="Proteomes" id="UP000663827">
    <property type="component" value="Unassembled WGS sequence"/>
</dbReference>
<organism evidence="2 3">
    <name type="scientific">Rhizoctonia solani</name>
    <dbReference type="NCBI Taxonomy" id="456999"/>
    <lineage>
        <taxon>Eukaryota</taxon>
        <taxon>Fungi</taxon>
        <taxon>Dikarya</taxon>
        <taxon>Basidiomycota</taxon>
        <taxon>Agaricomycotina</taxon>
        <taxon>Agaricomycetes</taxon>
        <taxon>Cantharellales</taxon>
        <taxon>Ceratobasidiaceae</taxon>
        <taxon>Rhizoctonia</taxon>
    </lineage>
</organism>
<evidence type="ECO:0008006" key="4">
    <source>
        <dbReference type="Google" id="ProtNLM"/>
    </source>
</evidence>
<dbReference type="InterPro" id="IPR021047">
    <property type="entry name" value="Mannosyltransferase_CMT1"/>
</dbReference>